<evidence type="ECO:0000313" key="7">
    <source>
        <dbReference type="Proteomes" id="UP000580250"/>
    </source>
</evidence>
<dbReference type="PANTHER" id="PTHR43069:SF2">
    <property type="entry name" value="FUMARYLACETOACETASE"/>
    <property type="match status" value="1"/>
</dbReference>
<evidence type="ECO:0000256" key="2">
    <source>
        <dbReference type="RuleBase" id="RU366008"/>
    </source>
</evidence>
<evidence type="ECO:0000256" key="3">
    <source>
        <dbReference type="SAM" id="MobiDB-lite"/>
    </source>
</evidence>
<comment type="catalytic activity">
    <reaction evidence="2">
        <text>4-fumarylacetoacetate + H2O = acetoacetate + fumarate + H(+)</text>
        <dbReference type="Rhea" id="RHEA:10244"/>
        <dbReference type="ChEBI" id="CHEBI:13705"/>
        <dbReference type="ChEBI" id="CHEBI:15377"/>
        <dbReference type="ChEBI" id="CHEBI:15378"/>
        <dbReference type="ChEBI" id="CHEBI:18034"/>
        <dbReference type="ChEBI" id="CHEBI:29806"/>
        <dbReference type="EC" id="3.7.1.2"/>
    </reaction>
</comment>
<sequence>MERRLPSISDFSLKLINLFMALKLPALIVLVFNDKAKGCFPLQPAMSPTCFPPSTGCPSDSYSPSTYGSEPSPYYSYGEYQPHEVYSYPSSPYGSPQQPYYHASKSRTMPSVAEDSPAKELKSSPSLDSCIRRYPDTRLVCALPFERRTPTNEKECKNEKKNWYSSTGTRSESSTPVQQRNVCQQHPGFSPMPAATRCQLCDLNFDSPAQLSVHFHADHILMRHGRDFRCSRRNCEKVFPSRESLRAHIYAHFFGGSDGREIDNHLQVFNCLASTSIRLCCRFLSSFPSLLARRSTAPSAPPPCAQSPGVPEESHSAIGSQLAIGGGLNNNNHSFSSPPSVASSFVSSGITTPKTTGRIKIPPNRRKGEYNNNNQHLNNDIKRKEENTATNPSLLRCQFCSEQLPDVQALQTHWVKQHMAQLTRPHVCVECDAGFTTESALQAHRERQHNLSANNNGIN</sequence>
<feature type="domain" description="C2H2-type" evidence="5">
    <location>
        <begin position="228"/>
        <end position="252"/>
    </location>
</feature>
<dbReference type="InterPro" id="IPR005959">
    <property type="entry name" value="Fumarylacetoacetase"/>
</dbReference>
<keyword evidence="1" id="KW-0862">Zinc</keyword>
<feature type="region of interest" description="Disordered" evidence="3">
    <location>
        <begin position="297"/>
        <end position="317"/>
    </location>
</feature>
<dbReference type="GO" id="GO:0008270">
    <property type="term" value="F:zinc ion binding"/>
    <property type="evidence" value="ECO:0007669"/>
    <property type="project" value="UniProtKB-KW"/>
</dbReference>
<dbReference type="GO" id="GO:0006559">
    <property type="term" value="P:L-phenylalanine catabolic process"/>
    <property type="evidence" value="ECO:0007669"/>
    <property type="project" value="UniProtKB-UniRule"/>
</dbReference>
<keyword evidence="2" id="KW-0828">Tyrosine catabolism</keyword>
<dbReference type="PROSITE" id="PS00028">
    <property type="entry name" value="ZINC_FINGER_C2H2_1"/>
    <property type="match status" value="2"/>
</dbReference>
<keyword evidence="4" id="KW-1133">Transmembrane helix</keyword>
<keyword evidence="2" id="KW-0460">Magnesium</keyword>
<comment type="caution">
    <text evidence="6">The sequence shown here is derived from an EMBL/GenBank/DDBJ whole genome shotgun (WGS) entry which is preliminary data.</text>
</comment>
<dbReference type="Pfam" id="PF00096">
    <property type="entry name" value="zf-C2H2"/>
    <property type="match status" value="2"/>
</dbReference>
<comment type="similarity">
    <text evidence="2">Belongs to the FAH family.</text>
</comment>
<dbReference type="SUPFAM" id="SSF57667">
    <property type="entry name" value="beta-beta-alpha zinc fingers"/>
    <property type="match status" value="1"/>
</dbReference>
<evidence type="ECO:0000256" key="1">
    <source>
        <dbReference type="PROSITE-ProRule" id="PRU00042"/>
    </source>
</evidence>
<dbReference type="GO" id="GO:1902000">
    <property type="term" value="P:homogentisate catabolic process"/>
    <property type="evidence" value="ECO:0007669"/>
    <property type="project" value="TreeGrafter"/>
</dbReference>
<dbReference type="Proteomes" id="UP000580250">
    <property type="component" value="Unassembled WGS sequence"/>
</dbReference>
<name>A0A6V7VF92_MELEN</name>
<feature type="compositionally biased region" description="Polar residues" evidence="3">
    <location>
        <begin position="163"/>
        <end position="178"/>
    </location>
</feature>
<dbReference type="EC" id="3.7.1.2" evidence="2"/>
<feature type="transmembrane region" description="Helical" evidence="4">
    <location>
        <begin position="12"/>
        <end position="32"/>
    </location>
</feature>
<dbReference type="GO" id="GO:0006572">
    <property type="term" value="P:L-tyrosine catabolic process"/>
    <property type="evidence" value="ECO:0007669"/>
    <property type="project" value="UniProtKB-UniRule"/>
</dbReference>
<keyword evidence="2" id="KW-0378">Hydrolase</keyword>
<accession>A0A6V7VF92</accession>
<keyword evidence="2" id="KW-0585">Phenylalanine catabolism</keyword>
<dbReference type="AlphaFoldDB" id="A0A6V7VF92"/>
<protein>
    <recommendedName>
        <fullName evidence="2">Fumarylacetoacetase</fullName>
        <ecNumber evidence="2">3.7.1.2</ecNumber>
    </recommendedName>
    <alternativeName>
        <fullName evidence="2">Fumarylacetoacetate hydrolase</fullName>
    </alternativeName>
</protein>
<feature type="region of interest" description="Disordered" evidence="3">
    <location>
        <begin position="97"/>
        <end position="125"/>
    </location>
</feature>
<dbReference type="EMBL" id="CAJEWN010000221">
    <property type="protein sequence ID" value="CAD2173626.1"/>
    <property type="molecule type" value="Genomic_DNA"/>
</dbReference>
<proteinExistence type="inferred from homology"/>
<dbReference type="Gene3D" id="3.30.160.60">
    <property type="entry name" value="Classic Zinc Finger"/>
    <property type="match status" value="2"/>
</dbReference>
<comment type="pathway">
    <text evidence="2">Amino-acid degradation; L-phenylalanine degradation; acetoacetate and fumarate from L-phenylalanine: step 6/6.</text>
</comment>
<keyword evidence="4" id="KW-0812">Transmembrane</keyword>
<comment type="cofactor">
    <cofactor evidence="2">
        <name>Mg(2+)</name>
        <dbReference type="ChEBI" id="CHEBI:18420"/>
    </cofactor>
    <cofactor evidence="2">
        <name>Ca(2+)</name>
        <dbReference type="ChEBI" id="CHEBI:29108"/>
    </cofactor>
</comment>
<feature type="region of interest" description="Disordered" evidence="3">
    <location>
        <begin position="346"/>
        <end position="375"/>
    </location>
</feature>
<dbReference type="GO" id="GO:0004334">
    <property type="term" value="F:fumarylacetoacetase activity"/>
    <property type="evidence" value="ECO:0007669"/>
    <property type="project" value="UniProtKB-UniRule"/>
</dbReference>
<evidence type="ECO:0000259" key="5">
    <source>
        <dbReference type="PROSITE" id="PS50157"/>
    </source>
</evidence>
<dbReference type="InterPro" id="IPR036236">
    <property type="entry name" value="Znf_C2H2_sf"/>
</dbReference>
<keyword evidence="2" id="KW-0106">Calcium</keyword>
<evidence type="ECO:0000256" key="4">
    <source>
        <dbReference type="SAM" id="Phobius"/>
    </source>
</evidence>
<dbReference type="SMART" id="SM00355">
    <property type="entry name" value="ZnF_C2H2"/>
    <property type="match status" value="4"/>
</dbReference>
<keyword evidence="1" id="KW-0863">Zinc-finger</keyword>
<gene>
    <name evidence="6" type="ORF">MENT_LOCUS25244</name>
</gene>
<organism evidence="6 7">
    <name type="scientific">Meloidogyne enterolobii</name>
    <name type="common">Root-knot nematode worm</name>
    <name type="synonym">Meloidogyne mayaguensis</name>
    <dbReference type="NCBI Taxonomy" id="390850"/>
    <lineage>
        <taxon>Eukaryota</taxon>
        <taxon>Metazoa</taxon>
        <taxon>Ecdysozoa</taxon>
        <taxon>Nematoda</taxon>
        <taxon>Chromadorea</taxon>
        <taxon>Rhabditida</taxon>
        <taxon>Tylenchina</taxon>
        <taxon>Tylenchomorpha</taxon>
        <taxon>Tylenchoidea</taxon>
        <taxon>Meloidogynidae</taxon>
        <taxon>Meloidogyninae</taxon>
        <taxon>Meloidogyne</taxon>
    </lineage>
</organism>
<dbReference type="PANTHER" id="PTHR43069">
    <property type="entry name" value="FUMARYLACETOACETASE"/>
    <property type="match status" value="1"/>
</dbReference>
<dbReference type="PROSITE" id="PS50157">
    <property type="entry name" value="ZINC_FINGER_C2H2_2"/>
    <property type="match status" value="2"/>
</dbReference>
<keyword evidence="2" id="KW-0479">Metal-binding</keyword>
<reference evidence="6 7" key="1">
    <citation type="submission" date="2020-08" db="EMBL/GenBank/DDBJ databases">
        <authorList>
            <person name="Koutsovoulos G."/>
            <person name="Danchin GJ E."/>
        </authorList>
    </citation>
    <scope>NUCLEOTIDE SEQUENCE [LARGE SCALE GENOMIC DNA]</scope>
</reference>
<dbReference type="InterPro" id="IPR013087">
    <property type="entry name" value="Znf_C2H2_type"/>
</dbReference>
<feature type="domain" description="C2H2-type" evidence="5">
    <location>
        <begin position="426"/>
        <end position="449"/>
    </location>
</feature>
<feature type="region of interest" description="Disordered" evidence="3">
    <location>
        <begin position="154"/>
        <end position="178"/>
    </location>
</feature>
<dbReference type="OrthoDB" id="10042249at2759"/>
<keyword evidence="4" id="KW-0472">Membrane</keyword>
<evidence type="ECO:0000313" key="6">
    <source>
        <dbReference type="EMBL" id="CAD2173626.1"/>
    </source>
</evidence>